<feature type="compositionally biased region" description="Polar residues" evidence="1">
    <location>
        <begin position="112"/>
        <end position="128"/>
    </location>
</feature>
<proteinExistence type="predicted"/>
<gene>
    <name evidence="2" type="ORF">D0544_12085</name>
</gene>
<keyword evidence="3" id="KW-1185">Reference proteome</keyword>
<accession>A0A3P3VL44</accession>
<protein>
    <submittedName>
        <fullName evidence="2">Uncharacterized protein</fullName>
    </submittedName>
</protein>
<name>A0A3P3VL44_9GAMM</name>
<sequence>MPTTTQDLIDQLAAVASNPAVSTKAIQLTKKYLGQMIYTSGEEVQIAEDALQTVLVKALIAIKKGTSSLLDSENPKDSDAFRSEVEKYIIKGVKNYLKTRAARWSVDKHSKSTSTTDANAQPSSTKSGLKSVAARARHPILSDSPHASEFWDSRLSTAFDSGDDDLESVQSYLEKVGLSSDEIDVILGKLAGKTFVEMAEDLGGSQDKYRKIYSRALKKAGIPVD</sequence>
<dbReference type="AlphaFoldDB" id="A0A3P3VL44"/>
<reference evidence="2 3" key="1">
    <citation type="submission" date="2018-08" db="EMBL/GenBank/DDBJ databases">
        <authorList>
            <person name="Khan S.A."/>
        </authorList>
    </citation>
    <scope>NUCLEOTIDE SEQUENCE [LARGE SCALE GENOMIC DNA]</scope>
    <source>
        <strain evidence="2 3">GTF-13</strain>
    </source>
</reference>
<evidence type="ECO:0000313" key="3">
    <source>
        <dbReference type="Proteomes" id="UP000280792"/>
    </source>
</evidence>
<comment type="caution">
    <text evidence="2">The sequence shown here is derived from an EMBL/GenBank/DDBJ whole genome shotgun (WGS) entry which is preliminary data.</text>
</comment>
<feature type="region of interest" description="Disordered" evidence="1">
    <location>
        <begin position="108"/>
        <end position="129"/>
    </location>
</feature>
<dbReference type="Proteomes" id="UP000280792">
    <property type="component" value="Unassembled WGS sequence"/>
</dbReference>
<evidence type="ECO:0000256" key="1">
    <source>
        <dbReference type="SAM" id="MobiDB-lite"/>
    </source>
</evidence>
<dbReference type="EMBL" id="QWEZ01000002">
    <property type="protein sequence ID" value="RRJ82598.1"/>
    <property type="molecule type" value="Genomic_DNA"/>
</dbReference>
<evidence type="ECO:0000313" key="2">
    <source>
        <dbReference type="EMBL" id="RRJ82598.1"/>
    </source>
</evidence>
<reference evidence="2 3" key="2">
    <citation type="submission" date="2018-12" db="EMBL/GenBank/DDBJ databases">
        <title>Simiduia agarivorans gen. nov., sp. nov., a marine, agarolytic bacterium isolated from shallow coastal water from Keelung, Taiwan.</title>
        <authorList>
            <person name="Shieh W.Y."/>
        </authorList>
    </citation>
    <scope>NUCLEOTIDE SEQUENCE [LARGE SCALE GENOMIC DNA]</scope>
    <source>
        <strain evidence="2 3">GTF-13</strain>
    </source>
</reference>
<organism evidence="2 3">
    <name type="scientific">Aestuariirhabdus litorea</name>
    <dbReference type="NCBI Taxonomy" id="2528527"/>
    <lineage>
        <taxon>Bacteria</taxon>
        <taxon>Pseudomonadati</taxon>
        <taxon>Pseudomonadota</taxon>
        <taxon>Gammaproteobacteria</taxon>
        <taxon>Oceanospirillales</taxon>
        <taxon>Aestuariirhabdaceae</taxon>
        <taxon>Aestuariirhabdus</taxon>
    </lineage>
</organism>